<gene>
    <name evidence="2" type="ORF">EYF80_051781</name>
</gene>
<dbReference type="Proteomes" id="UP000314294">
    <property type="component" value="Unassembled WGS sequence"/>
</dbReference>
<reference evidence="2 3" key="1">
    <citation type="submission" date="2019-03" db="EMBL/GenBank/DDBJ databases">
        <title>First draft genome of Liparis tanakae, snailfish: a comprehensive survey of snailfish specific genes.</title>
        <authorList>
            <person name="Kim W."/>
            <person name="Song I."/>
            <person name="Jeong J.-H."/>
            <person name="Kim D."/>
            <person name="Kim S."/>
            <person name="Ryu S."/>
            <person name="Song J.Y."/>
            <person name="Lee S.K."/>
        </authorList>
    </citation>
    <scope>NUCLEOTIDE SEQUENCE [LARGE SCALE GENOMIC DNA]</scope>
    <source>
        <tissue evidence="2">Muscle</tissue>
    </source>
</reference>
<evidence type="ECO:0000313" key="3">
    <source>
        <dbReference type="Proteomes" id="UP000314294"/>
    </source>
</evidence>
<proteinExistence type="predicted"/>
<feature type="region of interest" description="Disordered" evidence="1">
    <location>
        <begin position="1"/>
        <end position="59"/>
    </location>
</feature>
<sequence>MATAGEPGGVWTPSSGEQQPRHSGATLGGTGTGTGTGRAAQHRQQEEEEEEEDPVRDAL</sequence>
<comment type="caution">
    <text evidence="2">The sequence shown here is derived from an EMBL/GenBank/DDBJ whole genome shotgun (WGS) entry which is preliminary data.</text>
</comment>
<feature type="compositionally biased region" description="Acidic residues" evidence="1">
    <location>
        <begin position="46"/>
        <end position="59"/>
    </location>
</feature>
<protein>
    <submittedName>
        <fullName evidence="2">Uncharacterized protein</fullName>
    </submittedName>
</protein>
<evidence type="ECO:0000256" key="1">
    <source>
        <dbReference type="SAM" id="MobiDB-lite"/>
    </source>
</evidence>
<feature type="compositionally biased region" description="Gly residues" evidence="1">
    <location>
        <begin position="26"/>
        <end position="36"/>
    </location>
</feature>
<dbReference type="AlphaFoldDB" id="A0A4Z2FAT7"/>
<evidence type="ECO:0000313" key="2">
    <source>
        <dbReference type="EMBL" id="TNN38045.1"/>
    </source>
</evidence>
<dbReference type="EMBL" id="SRLO01001412">
    <property type="protein sequence ID" value="TNN38045.1"/>
    <property type="molecule type" value="Genomic_DNA"/>
</dbReference>
<keyword evidence="3" id="KW-1185">Reference proteome</keyword>
<accession>A0A4Z2FAT7</accession>
<organism evidence="2 3">
    <name type="scientific">Liparis tanakae</name>
    <name type="common">Tanaka's snailfish</name>
    <dbReference type="NCBI Taxonomy" id="230148"/>
    <lineage>
        <taxon>Eukaryota</taxon>
        <taxon>Metazoa</taxon>
        <taxon>Chordata</taxon>
        <taxon>Craniata</taxon>
        <taxon>Vertebrata</taxon>
        <taxon>Euteleostomi</taxon>
        <taxon>Actinopterygii</taxon>
        <taxon>Neopterygii</taxon>
        <taxon>Teleostei</taxon>
        <taxon>Neoteleostei</taxon>
        <taxon>Acanthomorphata</taxon>
        <taxon>Eupercaria</taxon>
        <taxon>Perciformes</taxon>
        <taxon>Cottioidei</taxon>
        <taxon>Cottales</taxon>
        <taxon>Liparidae</taxon>
        <taxon>Liparis</taxon>
    </lineage>
</organism>
<name>A0A4Z2FAT7_9TELE</name>